<evidence type="ECO:0000256" key="1">
    <source>
        <dbReference type="SAM" id="Phobius"/>
    </source>
</evidence>
<evidence type="ECO:0000313" key="3">
    <source>
        <dbReference type="Proteomes" id="UP000288216"/>
    </source>
</evidence>
<proteinExistence type="predicted"/>
<organism evidence="2 3">
    <name type="scientific">Scyliorhinus torazame</name>
    <name type="common">Cloudy catshark</name>
    <name type="synonym">Catulus torazame</name>
    <dbReference type="NCBI Taxonomy" id="75743"/>
    <lineage>
        <taxon>Eukaryota</taxon>
        <taxon>Metazoa</taxon>
        <taxon>Chordata</taxon>
        <taxon>Craniata</taxon>
        <taxon>Vertebrata</taxon>
        <taxon>Chondrichthyes</taxon>
        <taxon>Elasmobranchii</taxon>
        <taxon>Galeomorphii</taxon>
        <taxon>Galeoidea</taxon>
        <taxon>Carcharhiniformes</taxon>
        <taxon>Scyliorhinidae</taxon>
        <taxon>Scyliorhinus</taxon>
    </lineage>
</organism>
<sequence>MTTQQRYQMKIGVLTAFFANCIEIWKIHHPMDNLTVLVLAVVLLMTLLRWRRKIFLTFPIPGNFNQKIPFAEQGPQKR</sequence>
<keyword evidence="3" id="KW-1185">Reference proteome</keyword>
<keyword evidence="1" id="KW-0472">Membrane</keyword>
<dbReference type="AlphaFoldDB" id="A0A401PVF6"/>
<dbReference type="EMBL" id="BFAA01016737">
    <property type="protein sequence ID" value="GCB77117.1"/>
    <property type="molecule type" value="Genomic_DNA"/>
</dbReference>
<name>A0A401PVF6_SCYTO</name>
<feature type="non-terminal residue" evidence="2">
    <location>
        <position position="78"/>
    </location>
</feature>
<accession>A0A401PVF6</accession>
<feature type="transmembrane region" description="Helical" evidence="1">
    <location>
        <begin position="33"/>
        <end position="50"/>
    </location>
</feature>
<comment type="caution">
    <text evidence="2">The sequence shown here is derived from an EMBL/GenBank/DDBJ whole genome shotgun (WGS) entry which is preliminary data.</text>
</comment>
<reference evidence="2 3" key="1">
    <citation type="journal article" date="2018" name="Nat. Ecol. Evol.">
        <title>Shark genomes provide insights into elasmobranch evolution and the origin of vertebrates.</title>
        <authorList>
            <person name="Hara Y"/>
            <person name="Yamaguchi K"/>
            <person name="Onimaru K"/>
            <person name="Kadota M"/>
            <person name="Koyanagi M"/>
            <person name="Keeley SD"/>
            <person name="Tatsumi K"/>
            <person name="Tanaka K"/>
            <person name="Motone F"/>
            <person name="Kageyama Y"/>
            <person name="Nozu R"/>
            <person name="Adachi N"/>
            <person name="Nishimura O"/>
            <person name="Nakagawa R"/>
            <person name="Tanegashima C"/>
            <person name="Kiyatake I"/>
            <person name="Matsumoto R"/>
            <person name="Murakumo K"/>
            <person name="Nishida K"/>
            <person name="Terakita A"/>
            <person name="Kuratani S"/>
            <person name="Sato K"/>
            <person name="Hyodo S Kuraku.S."/>
        </authorList>
    </citation>
    <scope>NUCLEOTIDE SEQUENCE [LARGE SCALE GENOMIC DNA]</scope>
</reference>
<evidence type="ECO:0000313" key="2">
    <source>
        <dbReference type="EMBL" id="GCB77117.1"/>
    </source>
</evidence>
<dbReference type="Proteomes" id="UP000288216">
    <property type="component" value="Unassembled WGS sequence"/>
</dbReference>
<gene>
    <name evidence="2" type="ORF">scyTo_0020543</name>
</gene>
<keyword evidence="1" id="KW-1133">Transmembrane helix</keyword>
<keyword evidence="1" id="KW-0812">Transmembrane</keyword>
<protein>
    <submittedName>
        <fullName evidence="2">Uncharacterized protein</fullName>
    </submittedName>
</protein>